<proteinExistence type="predicted"/>
<evidence type="ECO:0000256" key="1">
    <source>
        <dbReference type="SAM" id="Phobius"/>
    </source>
</evidence>
<keyword evidence="1" id="KW-0812">Transmembrane</keyword>
<dbReference type="PROSITE" id="PS51257">
    <property type="entry name" value="PROKAR_LIPOPROTEIN"/>
    <property type="match status" value="1"/>
</dbReference>
<dbReference type="EMBL" id="CP071091">
    <property type="protein sequence ID" value="QSQ17207.1"/>
    <property type="molecule type" value="Genomic_DNA"/>
</dbReference>
<evidence type="ECO:0000313" key="3">
    <source>
        <dbReference type="Proteomes" id="UP000663090"/>
    </source>
</evidence>
<sequence>MRKPVRMAPRTQALVVAGIAAALGCTAFVLAYFEEDARHGGILAAVGVFILYGAARLAYAVVGRSRWP</sequence>
<organism evidence="2 3">
    <name type="scientific">Myxococcus landrumensis</name>
    <dbReference type="NCBI Taxonomy" id="2813577"/>
    <lineage>
        <taxon>Bacteria</taxon>
        <taxon>Pseudomonadati</taxon>
        <taxon>Myxococcota</taxon>
        <taxon>Myxococcia</taxon>
        <taxon>Myxococcales</taxon>
        <taxon>Cystobacterineae</taxon>
        <taxon>Myxococcaceae</taxon>
        <taxon>Myxococcus</taxon>
    </lineage>
</organism>
<accession>A0ABX7NEF9</accession>
<evidence type="ECO:0000313" key="2">
    <source>
        <dbReference type="EMBL" id="QSQ17207.1"/>
    </source>
</evidence>
<gene>
    <name evidence="2" type="ORF">JY572_14595</name>
</gene>
<keyword evidence="1" id="KW-1133">Transmembrane helix</keyword>
<keyword evidence="1" id="KW-0472">Membrane</keyword>
<feature type="transmembrane region" description="Helical" evidence="1">
    <location>
        <begin position="12"/>
        <end position="33"/>
    </location>
</feature>
<dbReference type="RefSeq" id="WP_206718841.1">
    <property type="nucleotide sequence ID" value="NZ_CP071091.1"/>
</dbReference>
<protein>
    <recommendedName>
        <fullName evidence="4">Lipoprotein</fullName>
    </recommendedName>
</protein>
<keyword evidence="3" id="KW-1185">Reference proteome</keyword>
<name>A0ABX7NEF9_9BACT</name>
<feature type="transmembrane region" description="Helical" evidence="1">
    <location>
        <begin position="39"/>
        <end position="62"/>
    </location>
</feature>
<evidence type="ECO:0008006" key="4">
    <source>
        <dbReference type="Google" id="ProtNLM"/>
    </source>
</evidence>
<dbReference type="Proteomes" id="UP000663090">
    <property type="component" value="Chromosome"/>
</dbReference>
<reference evidence="2 3" key="1">
    <citation type="submission" date="2021-02" db="EMBL/GenBank/DDBJ databases">
        <title>De Novo genome assembly of isolated myxobacteria.</title>
        <authorList>
            <person name="Stevens D.C."/>
        </authorList>
    </citation>
    <scope>NUCLEOTIDE SEQUENCE [LARGE SCALE GENOMIC DNA]</scope>
    <source>
        <strain evidence="2 3">SCHIC003</strain>
    </source>
</reference>